<evidence type="ECO:0000313" key="15">
    <source>
        <dbReference type="EMBL" id="MBO1317304.1"/>
    </source>
</evidence>
<dbReference type="InterPro" id="IPR050277">
    <property type="entry name" value="Sodium:Solute_Symporter"/>
</dbReference>
<feature type="transmembrane region" description="Helical" evidence="14">
    <location>
        <begin position="46"/>
        <end position="67"/>
    </location>
</feature>
<dbReference type="RefSeq" id="WP_207856541.1">
    <property type="nucleotide sequence ID" value="NZ_JAFREP010000002.1"/>
</dbReference>
<comment type="subcellular location">
    <subcellularLocation>
        <location evidence="1">Cell membrane</location>
        <topology evidence="1">Multi-pass membrane protein</topology>
    </subcellularLocation>
</comment>
<evidence type="ECO:0000256" key="12">
    <source>
        <dbReference type="ARBA" id="ARBA00033708"/>
    </source>
</evidence>
<evidence type="ECO:0000256" key="13">
    <source>
        <dbReference type="RuleBase" id="RU362091"/>
    </source>
</evidence>
<feature type="transmembrane region" description="Helical" evidence="14">
    <location>
        <begin position="235"/>
        <end position="254"/>
    </location>
</feature>
<feature type="transmembrane region" description="Helical" evidence="14">
    <location>
        <begin position="459"/>
        <end position="476"/>
    </location>
</feature>
<keyword evidence="11" id="KW-0739">Sodium transport</keyword>
<keyword evidence="17" id="KW-1185">Reference proteome</keyword>
<comment type="catalytic activity">
    <reaction evidence="12">
        <text>L-proline(in) + Na(+)(in) = L-proline(out) + Na(+)(out)</text>
        <dbReference type="Rhea" id="RHEA:28967"/>
        <dbReference type="ChEBI" id="CHEBI:29101"/>
        <dbReference type="ChEBI" id="CHEBI:60039"/>
    </reaction>
</comment>
<feature type="transmembrane region" description="Helical" evidence="14">
    <location>
        <begin position="159"/>
        <end position="178"/>
    </location>
</feature>
<feature type="transmembrane region" description="Helical" evidence="14">
    <location>
        <begin position="274"/>
        <end position="296"/>
    </location>
</feature>
<dbReference type="GO" id="GO:0006814">
    <property type="term" value="P:sodium ion transport"/>
    <property type="evidence" value="ECO:0007669"/>
    <property type="project" value="UniProtKB-KW"/>
</dbReference>
<dbReference type="Pfam" id="PF00474">
    <property type="entry name" value="SSF"/>
    <property type="match status" value="1"/>
</dbReference>
<dbReference type="PROSITE" id="PS50283">
    <property type="entry name" value="NA_SOLUT_SYMP_3"/>
    <property type="match status" value="1"/>
</dbReference>
<dbReference type="CDD" id="cd10322">
    <property type="entry name" value="SLC5sbd"/>
    <property type="match status" value="1"/>
</dbReference>
<dbReference type="AlphaFoldDB" id="A0A8J7Q1Q1"/>
<protein>
    <submittedName>
        <fullName evidence="15">Sodium:solute symporter family protein</fullName>
    </submittedName>
</protein>
<evidence type="ECO:0000256" key="6">
    <source>
        <dbReference type="ARBA" id="ARBA00022847"/>
    </source>
</evidence>
<keyword evidence="3" id="KW-0813">Transport</keyword>
<dbReference type="InterPro" id="IPR038377">
    <property type="entry name" value="Na/Glc_symporter_sf"/>
</dbReference>
<feature type="transmembrane region" description="Helical" evidence="14">
    <location>
        <begin position="375"/>
        <end position="393"/>
    </location>
</feature>
<evidence type="ECO:0000256" key="10">
    <source>
        <dbReference type="ARBA" id="ARBA00023136"/>
    </source>
</evidence>
<dbReference type="EMBL" id="JAFREP010000006">
    <property type="protein sequence ID" value="MBO1318611.1"/>
    <property type="molecule type" value="Genomic_DNA"/>
</dbReference>
<dbReference type="PANTHER" id="PTHR48086:SF3">
    <property type="entry name" value="SODIUM_PROLINE SYMPORTER"/>
    <property type="match status" value="1"/>
</dbReference>
<sequence length="492" mass="52418">MLPETSIPWFAYLVTAFYVGLTYFLSVKGMRRTKSLAGFSIGNGDMSPVLVGLTMASSIASTATFVINPGFVYTHGLSAFLHYGVAASGGIIAALLLLCHGFRRTGARYKALTIPHWIREHYGSRGLALFFALINLLSITFVVLILVGCAILTAQLFDISRQAALIAVLLFVFSYVLMGGTYAHAYTNSFQAVLMLFIAVALFVSGLGYFNGDFFGSLAAVSPQFAAPLNAESTLYYDFWSVFASGFIVTFALMMQPHILTKVLYLKNDRDVKWFLVTAIGAGLIFSLMLFTGFYARLSGLEVGSQDAVVAHYIAAEMEGIVGGTFFLTIITIALLAAGMSTLDGILVSLSAMVVNDLYFPFSKAADKERLGLHLSRLVLVVIGLVAFALAWQPPALVGLFAQKGVYGLAAASVVPIVFGVLMRRPVSAWIAASAAVCGLTVHLALHLGFGVANPSVSASYAILASFCLGFVCLGLDRPAEVGATVTAAEPQ</sequence>
<keyword evidence="9" id="KW-0406">Ion transport</keyword>
<dbReference type="InterPro" id="IPR001734">
    <property type="entry name" value="Na/solute_symporter"/>
</dbReference>
<evidence type="ECO:0000256" key="14">
    <source>
        <dbReference type="SAM" id="Phobius"/>
    </source>
</evidence>
<comment type="similarity">
    <text evidence="2 13">Belongs to the sodium:solute symporter (SSF) (TC 2.A.21) family.</text>
</comment>
<feature type="transmembrane region" description="Helical" evidence="14">
    <location>
        <begin position="127"/>
        <end position="153"/>
    </location>
</feature>
<evidence type="ECO:0000256" key="2">
    <source>
        <dbReference type="ARBA" id="ARBA00006434"/>
    </source>
</evidence>
<feature type="transmembrane region" description="Helical" evidence="14">
    <location>
        <begin position="326"/>
        <end position="355"/>
    </location>
</feature>
<dbReference type="PANTHER" id="PTHR48086">
    <property type="entry name" value="SODIUM/PROLINE SYMPORTER-RELATED"/>
    <property type="match status" value="1"/>
</dbReference>
<feature type="transmembrane region" description="Helical" evidence="14">
    <location>
        <begin position="79"/>
        <end position="99"/>
    </location>
</feature>
<keyword evidence="5 14" id="KW-0812">Transmembrane</keyword>
<dbReference type="Gene3D" id="1.20.1730.10">
    <property type="entry name" value="Sodium/glucose cotransporter"/>
    <property type="match status" value="1"/>
</dbReference>
<evidence type="ECO:0000256" key="3">
    <source>
        <dbReference type="ARBA" id="ARBA00022448"/>
    </source>
</evidence>
<evidence type="ECO:0000313" key="17">
    <source>
        <dbReference type="Proteomes" id="UP000664417"/>
    </source>
</evidence>
<keyword evidence="7 14" id="KW-1133">Transmembrane helix</keyword>
<feature type="transmembrane region" description="Helical" evidence="14">
    <location>
        <begin position="190"/>
        <end position="210"/>
    </location>
</feature>
<evidence type="ECO:0000256" key="11">
    <source>
        <dbReference type="ARBA" id="ARBA00023201"/>
    </source>
</evidence>
<evidence type="ECO:0000256" key="9">
    <source>
        <dbReference type="ARBA" id="ARBA00023065"/>
    </source>
</evidence>
<evidence type="ECO:0000313" key="16">
    <source>
        <dbReference type="EMBL" id="MBO1318611.1"/>
    </source>
</evidence>
<dbReference type="EMBL" id="JAFREP010000002">
    <property type="protein sequence ID" value="MBO1317304.1"/>
    <property type="molecule type" value="Genomic_DNA"/>
</dbReference>
<dbReference type="Proteomes" id="UP000664417">
    <property type="component" value="Unassembled WGS sequence"/>
</dbReference>
<comment type="caution">
    <text evidence="15">The sequence shown here is derived from an EMBL/GenBank/DDBJ whole genome shotgun (WGS) entry which is preliminary data.</text>
</comment>
<feature type="transmembrane region" description="Helical" evidence="14">
    <location>
        <begin position="6"/>
        <end position="25"/>
    </location>
</feature>
<organism evidence="15 17">
    <name type="scientific">Acanthopleuribacter pedis</name>
    <dbReference type="NCBI Taxonomy" id="442870"/>
    <lineage>
        <taxon>Bacteria</taxon>
        <taxon>Pseudomonadati</taxon>
        <taxon>Acidobacteriota</taxon>
        <taxon>Holophagae</taxon>
        <taxon>Acanthopleuribacterales</taxon>
        <taxon>Acanthopleuribacteraceae</taxon>
        <taxon>Acanthopleuribacter</taxon>
    </lineage>
</organism>
<evidence type="ECO:0000256" key="5">
    <source>
        <dbReference type="ARBA" id="ARBA00022692"/>
    </source>
</evidence>
<evidence type="ECO:0000256" key="1">
    <source>
        <dbReference type="ARBA" id="ARBA00004651"/>
    </source>
</evidence>
<evidence type="ECO:0000256" key="4">
    <source>
        <dbReference type="ARBA" id="ARBA00022475"/>
    </source>
</evidence>
<keyword evidence="4" id="KW-1003">Cell membrane</keyword>
<evidence type="ECO:0000256" key="8">
    <source>
        <dbReference type="ARBA" id="ARBA00023053"/>
    </source>
</evidence>
<keyword evidence="8" id="KW-0915">Sodium</keyword>
<keyword evidence="10 14" id="KW-0472">Membrane</keyword>
<proteinExistence type="inferred from homology"/>
<reference evidence="15" key="1">
    <citation type="submission" date="2021-03" db="EMBL/GenBank/DDBJ databases">
        <authorList>
            <person name="Wang G."/>
        </authorList>
    </citation>
    <scope>NUCLEOTIDE SEQUENCE</scope>
    <source>
        <strain evidence="15">KCTC 12899</strain>
    </source>
</reference>
<keyword evidence="6" id="KW-0769">Symport</keyword>
<evidence type="ECO:0000256" key="7">
    <source>
        <dbReference type="ARBA" id="ARBA00022989"/>
    </source>
</evidence>
<dbReference type="GO" id="GO:0015293">
    <property type="term" value="F:symporter activity"/>
    <property type="evidence" value="ECO:0007669"/>
    <property type="project" value="UniProtKB-KW"/>
</dbReference>
<gene>
    <name evidence="15" type="ORF">J3U88_02445</name>
    <name evidence="16" type="ORF">J3U88_09085</name>
</gene>
<name>A0A8J7Q1Q1_9BACT</name>
<dbReference type="GO" id="GO:0005886">
    <property type="term" value="C:plasma membrane"/>
    <property type="evidence" value="ECO:0007669"/>
    <property type="project" value="UniProtKB-SubCell"/>
</dbReference>
<feature type="transmembrane region" description="Helical" evidence="14">
    <location>
        <begin position="405"/>
        <end position="423"/>
    </location>
</feature>
<accession>A0A8J7Q1Q1</accession>
<feature type="transmembrane region" description="Helical" evidence="14">
    <location>
        <begin position="430"/>
        <end position="453"/>
    </location>
</feature>